<name>A0A940WGM3_9ACTN</name>
<keyword evidence="2" id="KW-0378">Hydrolase</keyword>
<evidence type="ECO:0000259" key="4">
    <source>
        <dbReference type="Pfam" id="PF00557"/>
    </source>
</evidence>
<evidence type="ECO:0000256" key="1">
    <source>
        <dbReference type="ARBA" id="ARBA00022723"/>
    </source>
</evidence>
<keyword evidence="6" id="KW-0031">Aminopeptidase</keyword>
<feature type="domain" description="Creatinase N-terminal" evidence="5">
    <location>
        <begin position="22"/>
        <end position="157"/>
    </location>
</feature>
<comment type="similarity">
    <text evidence="3">Belongs to the peptidase M24B family.</text>
</comment>
<dbReference type="Pfam" id="PF01321">
    <property type="entry name" value="Creatinase_N"/>
    <property type="match status" value="1"/>
</dbReference>
<keyword evidence="7" id="KW-1185">Reference proteome</keyword>
<keyword evidence="6" id="KW-0645">Protease</keyword>
<dbReference type="AlphaFoldDB" id="A0A940WGM3"/>
<dbReference type="PROSITE" id="PS00491">
    <property type="entry name" value="PROLINE_PEPTIDASE"/>
    <property type="match status" value="1"/>
</dbReference>
<reference evidence="6" key="1">
    <citation type="submission" date="2021-02" db="EMBL/GenBank/DDBJ databases">
        <title>Draft genome sequence of Microbispora sp. RL4-1S isolated from rice leaves in Thailand.</title>
        <authorList>
            <person name="Muangham S."/>
            <person name="Duangmal K."/>
        </authorList>
    </citation>
    <scope>NUCLEOTIDE SEQUENCE</scope>
    <source>
        <strain evidence="6">RL4-1S</strain>
    </source>
</reference>
<dbReference type="InterPro" id="IPR036005">
    <property type="entry name" value="Creatinase/aminopeptidase-like"/>
</dbReference>
<evidence type="ECO:0000313" key="6">
    <source>
        <dbReference type="EMBL" id="MBP2702363.1"/>
    </source>
</evidence>
<dbReference type="GO" id="GO:0004177">
    <property type="term" value="F:aminopeptidase activity"/>
    <property type="evidence" value="ECO:0007669"/>
    <property type="project" value="UniProtKB-KW"/>
</dbReference>
<dbReference type="InterPro" id="IPR000587">
    <property type="entry name" value="Creatinase_N"/>
</dbReference>
<proteinExistence type="inferred from homology"/>
<dbReference type="InterPro" id="IPR029149">
    <property type="entry name" value="Creatin/AminoP/Spt16_N"/>
</dbReference>
<dbReference type="Gene3D" id="3.90.230.10">
    <property type="entry name" value="Creatinase/methionine aminopeptidase superfamily"/>
    <property type="match status" value="1"/>
</dbReference>
<evidence type="ECO:0000259" key="5">
    <source>
        <dbReference type="Pfam" id="PF01321"/>
    </source>
</evidence>
<dbReference type="InterPro" id="IPR050659">
    <property type="entry name" value="Peptidase_M24B"/>
</dbReference>
<dbReference type="Proteomes" id="UP000674234">
    <property type="component" value="Unassembled WGS sequence"/>
</dbReference>
<sequence length="383" mass="40428">MGAVRPARAARRRVPSVNHAPRRARLAAALSEHGVTAVLVTWPVNVRYLSGLASSNAAVLVTGAGEALLATDARYVETARRVCEGVEVIEDRDVAGALLRRARESGGPGRIAVEATHMSVGAFHALSGQHAGEYAGEHGGGHVLVPVADLVETVRAVKDEGEIEALRRACAITDEAFSRVVERIAPGMTESELARRLEAAMVELGADKPAFDTIVAAGPNGSIPHHSPSGRPIEPGDLVTMDFGALHDGYHADMTRTVAVGRPAAWQRDLYDLVREAQRAGRHAVRPGATAGEVDAAARDLIAAAGHGEHFGHGLGHGVGLEIHELPFLGPNRTGRLEDRVPITVEPGVYLPGMGGVRIEDTLVTRDEGPELLTLSTKELLVL</sequence>
<evidence type="ECO:0000256" key="3">
    <source>
        <dbReference type="RuleBase" id="RU000590"/>
    </source>
</evidence>
<dbReference type="EMBL" id="JAFCNB010000001">
    <property type="protein sequence ID" value="MBP2702363.1"/>
    <property type="molecule type" value="Genomic_DNA"/>
</dbReference>
<keyword evidence="1 3" id="KW-0479">Metal-binding</keyword>
<dbReference type="InterPro" id="IPR001131">
    <property type="entry name" value="Peptidase_M24B_aminopep-P_CS"/>
</dbReference>
<dbReference type="SUPFAM" id="SSF53092">
    <property type="entry name" value="Creatinase/prolidase N-terminal domain"/>
    <property type="match status" value="1"/>
</dbReference>
<dbReference type="SUPFAM" id="SSF55920">
    <property type="entry name" value="Creatinase/aminopeptidase"/>
    <property type="match status" value="1"/>
</dbReference>
<dbReference type="Pfam" id="PF00557">
    <property type="entry name" value="Peptidase_M24"/>
    <property type="match status" value="1"/>
</dbReference>
<evidence type="ECO:0000256" key="2">
    <source>
        <dbReference type="ARBA" id="ARBA00022801"/>
    </source>
</evidence>
<dbReference type="Gene3D" id="3.40.350.10">
    <property type="entry name" value="Creatinase/prolidase N-terminal domain"/>
    <property type="match status" value="1"/>
</dbReference>
<dbReference type="PANTHER" id="PTHR46112">
    <property type="entry name" value="AMINOPEPTIDASE"/>
    <property type="match status" value="1"/>
</dbReference>
<comment type="caution">
    <text evidence="6">The sequence shown here is derived from an EMBL/GenBank/DDBJ whole genome shotgun (WGS) entry which is preliminary data.</text>
</comment>
<protein>
    <submittedName>
        <fullName evidence="6">Aminopeptidase P family protein</fullName>
    </submittedName>
</protein>
<dbReference type="InterPro" id="IPR000994">
    <property type="entry name" value="Pept_M24"/>
</dbReference>
<feature type="domain" description="Peptidase M24" evidence="4">
    <location>
        <begin position="164"/>
        <end position="365"/>
    </location>
</feature>
<accession>A0A940WGM3</accession>
<dbReference type="PANTHER" id="PTHR46112:SF8">
    <property type="entry name" value="CYTOPLASMIC PEPTIDASE PEPQ-RELATED"/>
    <property type="match status" value="1"/>
</dbReference>
<organism evidence="6 7">
    <name type="scientific">Microbispora oryzae</name>
    <dbReference type="NCBI Taxonomy" id="2806554"/>
    <lineage>
        <taxon>Bacteria</taxon>
        <taxon>Bacillati</taxon>
        <taxon>Actinomycetota</taxon>
        <taxon>Actinomycetes</taxon>
        <taxon>Streptosporangiales</taxon>
        <taxon>Streptosporangiaceae</taxon>
        <taxon>Microbispora</taxon>
    </lineage>
</organism>
<evidence type="ECO:0000313" key="7">
    <source>
        <dbReference type="Proteomes" id="UP000674234"/>
    </source>
</evidence>
<gene>
    <name evidence="6" type="ORF">JOL79_00950</name>
</gene>
<dbReference type="GO" id="GO:0046872">
    <property type="term" value="F:metal ion binding"/>
    <property type="evidence" value="ECO:0007669"/>
    <property type="project" value="UniProtKB-KW"/>
</dbReference>